<evidence type="ECO:0000256" key="2">
    <source>
        <dbReference type="ARBA" id="ARBA00022695"/>
    </source>
</evidence>
<dbReference type="SUPFAM" id="SSF56672">
    <property type="entry name" value="DNA/RNA polymerases"/>
    <property type="match status" value="1"/>
</dbReference>
<sequence length="56" mass="6402">PWKYLGYRMTEQTVTPQPLQVRTNPKTLNEVQQLVGTLNWLRPLLGLSNQDLAPLA</sequence>
<evidence type="ECO:0000313" key="8">
    <source>
        <dbReference type="EMBL" id="NXN20270.1"/>
    </source>
</evidence>
<dbReference type="EMBL" id="VXBD01017308">
    <property type="protein sequence ID" value="NXN20270.1"/>
    <property type="molecule type" value="Genomic_DNA"/>
</dbReference>
<dbReference type="InterPro" id="IPR010661">
    <property type="entry name" value="RVT_thumb"/>
</dbReference>
<proteinExistence type="predicted"/>
<accession>A0A7L1H2X6</accession>
<keyword evidence="1" id="KW-0808">Transferase</keyword>
<organism evidence="8 9">
    <name type="scientific">Indicator maculatus</name>
    <name type="common">spotted honeyguide</name>
    <dbReference type="NCBI Taxonomy" id="545262"/>
    <lineage>
        <taxon>Eukaryota</taxon>
        <taxon>Metazoa</taxon>
        <taxon>Chordata</taxon>
        <taxon>Craniata</taxon>
        <taxon>Vertebrata</taxon>
        <taxon>Euteleostomi</taxon>
        <taxon>Archelosauria</taxon>
        <taxon>Archosauria</taxon>
        <taxon>Dinosauria</taxon>
        <taxon>Saurischia</taxon>
        <taxon>Theropoda</taxon>
        <taxon>Coelurosauria</taxon>
        <taxon>Aves</taxon>
        <taxon>Neognathae</taxon>
        <taxon>Neoaves</taxon>
        <taxon>Telluraves</taxon>
        <taxon>Coraciimorphae</taxon>
        <taxon>Piciformes</taxon>
        <taxon>Indicatoridae</taxon>
        <taxon>Indicator</taxon>
    </lineage>
</organism>
<dbReference type="Pfam" id="PF06817">
    <property type="entry name" value="RVT_thumb"/>
    <property type="match status" value="1"/>
</dbReference>
<keyword evidence="9" id="KW-1185">Reference proteome</keyword>
<keyword evidence="2" id="KW-0548">Nucleotidyltransferase</keyword>
<feature type="non-terminal residue" evidence="8">
    <location>
        <position position="56"/>
    </location>
</feature>
<evidence type="ECO:0000313" key="9">
    <source>
        <dbReference type="Proteomes" id="UP000557230"/>
    </source>
</evidence>
<reference evidence="8 9" key="1">
    <citation type="submission" date="2019-09" db="EMBL/GenBank/DDBJ databases">
        <title>Bird 10,000 Genomes (B10K) Project - Family phase.</title>
        <authorList>
            <person name="Zhang G."/>
        </authorList>
    </citation>
    <scope>NUCLEOTIDE SEQUENCE [LARGE SCALE GENOMIC DNA]</scope>
    <source>
        <strain evidence="8">B10K-DU-001-78</strain>
        <tissue evidence="8">Muscle</tissue>
    </source>
</reference>
<dbReference type="OrthoDB" id="6773263at2759"/>
<dbReference type="InterPro" id="IPR043502">
    <property type="entry name" value="DNA/RNA_pol_sf"/>
</dbReference>
<dbReference type="PANTHER" id="PTHR41694">
    <property type="entry name" value="ENDOGENOUS RETROVIRUS GROUP K MEMBER POL PROTEIN"/>
    <property type="match status" value="1"/>
</dbReference>
<dbReference type="GO" id="GO:0035613">
    <property type="term" value="F:RNA stem-loop binding"/>
    <property type="evidence" value="ECO:0007669"/>
    <property type="project" value="TreeGrafter"/>
</dbReference>
<dbReference type="Proteomes" id="UP000557230">
    <property type="component" value="Unassembled WGS sequence"/>
</dbReference>
<dbReference type="InterPro" id="IPR043128">
    <property type="entry name" value="Rev_trsase/Diguanyl_cyclase"/>
</dbReference>
<evidence type="ECO:0000259" key="7">
    <source>
        <dbReference type="Pfam" id="PF06817"/>
    </source>
</evidence>
<evidence type="ECO:0000256" key="4">
    <source>
        <dbReference type="ARBA" id="ARBA00022759"/>
    </source>
</evidence>
<dbReference type="Gene3D" id="3.30.70.270">
    <property type="match status" value="1"/>
</dbReference>
<keyword evidence="6" id="KW-0695">RNA-directed DNA polymerase</keyword>
<gene>
    <name evidence="8" type="primary">Ervk6_3</name>
    <name evidence="8" type="ORF">INDMAC_R15145</name>
</gene>
<keyword evidence="4" id="KW-0255">Endonuclease</keyword>
<comment type="caution">
    <text evidence="8">The sequence shown here is derived from an EMBL/GenBank/DDBJ whole genome shotgun (WGS) entry which is preliminary data.</text>
</comment>
<keyword evidence="3" id="KW-0540">Nuclease</keyword>
<keyword evidence="5" id="KW-0378">Hydrolase</keyword>
<dbReference type="GO" id="GO:0004519">
    <property type="term" value="F:endonuclease activity"/>
    <property type="evidence" value="ECO:0007669"/>
    <property type="project" value="UniProtKB-KW"/>
</dbReference>
<evidence type="ECO:0000256" key="6">
    <source>
        <dbReference type="ARBA" id="ARBA00022918"/>
    </source>
</evidence>
<dbReference type="AlphaFoldDB" id="A0A7L1H2X6"/>
<evidence type="ECO:0000256" key="5">
    <source>
        <dbReference type="ARBA" id="ARBA00022801"/>
    </source>
</evidence>
<feature type="non-terminal residue" evidence="8">
    <location>
        <position position="1"/>
    </location>
</feature>
<evidence type="ECO:0000256" key="1">
    <source>
        <dbReference type="ARBA" id="ARBA00022679"/>
    </source>
</evidence>
<dbReference type="GO" id="GO:0003964">
    <property type="term" value="F:RNA-directed DNA polymerase activity"/>
    <property type="evidence" value="ECO:0007669"/>
    <property type="project" value="UniProtKB-KW"/>
</dbReference>
<feature type="domain" description="Reverse transcriptase thumb" evidence="7">
    <location>
        <begin position="16"/>
        <end position="55"/>
    </location>
</feature>
<name>A0A7L1H2X6_9PICI</name>
<dbReference type="PANTHER" id="PTHR41694:SF3">
    <property type="entry name" value="RNA-DIRECTED DNA POLYMERASE-RELATED"/>
    <property type="match status" value="1"/>
</dbReference>
<dbReference type="GO" id="GO:0016787">
    <property type="term" value="F:hydrolase activity"/>
    <property type="evidence" value="ECO:0007669"/>
    <property type="project" value="UniProtKB-KW"/>
</dbReference>
<protein>
    <submittedName>
        <fullName evidence="8">POK6 protein</fullName>
    </submittedName>
</protein>
<evidence type="ECO:0000256" key="3">
    <source>
        <dbReference type="ARBA" id="ARBA00022722"/>
    </source>
</evidence>